<evidence type="ECO:0000259" key="2">
    <source>
        <dbReference type="PROSITE" id="PS50240"/>
    </source>
</evidence>
<dbReference type="SUPFAM" id="SSF50494">
    <property type="entry name" value="Trypsin-like serine proteases"/>
    <property type="match status" value="1"/>
</dbReference>
<reference evidence="3" key="1">
    <citation type="journal article" date="2014" name="Genome Announc.">
        <title>Draft Genome Sequences of Marine Flavobacterium Nonlabens Strains NR17, NR24, NR27, NR32, NR33, and Ara13.</title>
        <authorList>
            <person name="Nakanishi M."/>
            <person name="Meirelles P."/>
            <person name="Suzuki R."/>
            <person name="Takatani N."/>
            <person name="Mino S."/>
            <person name="Suda W."/>
            <person name="Oshima K."/>
            <person name="Hattori M."/>
            <person name="Ohkuma M."/>
            <person name="Hosokawa M."/>
            <person name="Miyashita K."/>
            <person name="Thompson F.L."/>
            <person name="Niwa A."/>
            <person name="Sawabe T."/>
            <person name="Sawabe T."/>
        </authorList>
    </citation>
    <scope>NUCLEOTIDE SEQUENCE [LARGE SCALE GENOMIC DNA]</scope>
    <source>
        <strain evidence="3">JCM 19294</strain>
    </source>
</reference>
<dbReference type="STRING" id="319236.BST91_09800"/>
<keyword evidence="4" id="KW-1185">Reference proteome</keyword>
<feature type="domain" description="Peptidase S1" evidence="2">
    <location>
        <begin position="176"/>
        <end position="455"/>
    </location>
</feature>
<organism evidence="3 4">
    <name type="scientific">Nonlabens tegetincola</name>
    <dbReference type="NCBI Taxonomy" id="323273"/>
    <lineage>
        <taxon>Bacteria</taxon>
        <taxon>Pseudomonadati</taxon>
        <taxon>Bacteroidota</taxon>
        <taxon>Flavobacteriia</taxon>
        <taxon>Flavobacteriales</taxon>
        <taxon>Flavobacteriaceae</taxon>
        <taxon>Nonlabens</taxon>
    </lineage>
</organism>
<dbReference type="AlphaFoldDB" id="A0A090Q3V1"/>
<dbReference type="eggNOG" id="COG0265">
    <property type="taxonomic scope" value="Bacteria"/>
</dbReference>
<sequence>MKNFPLSLITVFIFSLFSHAQDSSKPFSWGYEGSYQANIESFTGVPFKKLAKEDAKNDLDKSTPWRFGYDFATNIDPGTHGEYINLPNGDRVWRVRIQSPGAKTINLFFDWYKLAKGARLFVAAYDQSDRTKELTYLQNNPNDAIGIWPVKSDDVWVELYEPSDVVGQSILEIANVVHGYRTIGESPDAKALNDSGSCNQDVDCDITPPGADPFNVNQKKEDVKKSVAMMVVGNSGVCTGSLVNNTAQNGEPLFLTANHCGNQVSSWSYRFNWRSDNPSCGTTANSGNGGFDQTAVGATLLMNNSGSDTTLVRITDAGFFNSTNPPDVVWNGWNRSTTATPQLNFGVHHPSGDIQKACRDDQGATRTSTSFNGNGNAQMWRIADWDLGVTEPGSSGSPLFDQDGRVIGVLSGGSAACVGTNDNGGFDIYGRFGVAWDQGTTASTRLRDWLDPNGTGVITLDQYPPLVSLQVDVSVGLDNAPIEVCGDTVTPEVVISNIGSQTITSLDIAYNFNGNANTINWTGNIPSGSSSSVSLPSFNLTNSNDRLSVQLLNPNGTADQDQSNNSVSRNFASNTTSSYVANNMVTFNITTDNYANETSWECLDSSGAIVASGARGSLPANATTYSRTIPIVQGECYTFTINDSASDGICCSFGAGSYNLTTDTGVVITTGGQFGASETTKFNVTDTSSVDDSLEEALKIYPNPSSGLFTIEFSQKSRYSLYNLSGKLIKQVL</sequence>
<evidence type="ECO:0000313" key="3">
    <source>
        <dbReference type="EMBL" id="GAK97769.1"/>
    </source>
</evidence>
<evidence type="ECO:0000256" key="1">
    <source>
        <dbReference type="SAM" id="SignalP"/>
    </source>
</evidence>
<dbReference type="InterPro" id="IPR043504">
    <property type="entry name" value="Peptidase_S1_PA_chymotrypsin"/>
</dbReference>
<feature type="chain" id="PRO_5001862992" description="Peptidase S1 domain-containing protein" evidence="1">
    <location>
        <begin position="21"/>
        <end position="733"/>
    </location>
</feature>
<dbReference type="Pfam" id="PF13365">
    <property type="entry name" value="Trypsin_2"/>
    <property type="match status" value="1"/>
</dbReference>
<name>A0A090Q3V1_9FLAO</name>
<dbReference type="GO" id="GO:0004252">
    <property type="term" value="F:serine-type endopeptidase activity"/>
    <property type="evidence" value="ECO:0007669"/>
    <property type="project" value="InterPro"/>
</dbReference>
<dbReference type="Proteomes" id="UP000029221">
    <property type="component" value="Unassembled WGS sequence"/>
</dbReference>
<dbReference type="PROSITE" id="PS50240">
    <property type="entry name" value="TRYPSIN_DOM"/>
    <property type="match status" value="1"/>
</dbReference>
<feature type="signal peptide" evidence="1">
    <location>
        <begin position="1"/>
        <end position="20"/>
    </location>
</feature>
<protein>
    <recommendedName>
        <fullName evidence="2">Peptidase S1 domain-containing protein</fullName>
    </recommendedName>
</protein>
<dbReference type="InterPro" id="IPR001254">
    <property type="entry name" value="Trypsin_dom"/>
</dbReference>
<dbReference type="GO" id="GO:0006508">
    <property type="term" value="P:proteolysis"/>
    <property type="evidence" value="ECO:0007669"/>
    <property type="project" value="InterPro"/>
</dbReference>
<proteinExistence type="predicted"/>
<evidence type="ECO:0000313" key="4">
    <source>
        <dbReference type="Proteomes" id="UP000029221"/>
    </source>
</evidence>
<comment type="caution">
    <text evidence="3">The sequence shown here is derived from an EMBL/GenBank/DDBJ whole genome shotgun (WGS) entry which is preliminary data.</text>
</comment>
<keyword evidence="1" id="KW-0732">Signal</keyword>
<gene>
    <name evidence="3" type="ORF">JCM19294_308</name>
</gene>
<dbReference type="Gene3D" id="2.40.10.10">
    <property type="entry name" value="Trypsin-like serine proteases"/>
    <property type="match status" value="2"/>
</dbReference>
<dbReference type="EMBL" id="BBML01000007">
    <property type="protein sequence ID" value="GAK97769.1"/>
    <property type="molecule type" value="Genomic_DNA"/>
</dbReference>
<accession>A0A090Q3V1</accession>
<dbReference type="RefSeq" id="WP_052510391.1">
    <property type="nucleotide sequence ID" value="NZ_BBML01000007.1"/>
</dbReference>
<dbReference type="InterPro" id="IPR009003">
    <property type="entry name" value="Peptidase_S1_PA"/>
</dbReference>